<gene>
    <name evidence="2" type="ORF">ACFQ0S_03430</name>
</gene>
<feature type="domain" description="Phosphoribosyltransferase" evidence="1">
    <location>
        <begin position="11"/>
        <end position="156"/>
    </location>
</feature>
<dbReference type="Proteomes" id="UP001597051">
    <property type="component" value="Unassembled WGS sequence"/>
</dbReference>
<sequence>MLKNRIQAGILLAKKLLKYKSENTVVVALPSGGVPIGYCIAKELDLPLSLVFSQKIGHPNDKEHSIGVVGLSDYLITKPRGVSKSYITKEVQLIQQRLQQMKLKYQHKIKMQDFNKKTVLIVDDGMVNGHTLLYAIRLIKKSKPKEIVVAVPIASYAGIALLKEEVAELIVLIIPPFLSTVDEFYKKFEAISDEDVMVYLEKRNQQQTIIYNQMTRNKEPFLPQKSVNIV</sequence>
<reference evidence="3" key="1">
    <citation type="journal article" date="2019" name="Int. J. Syst. Evol. Microbiol.">
        <title>The Global Catalogue of Microorganisms (GCM) 10K type strain sequencing project: providing services to taxonomists for standard genome sequencing and annotation.</title>
        <authorList>
            <consortium name="The Broad Institute Genomics Platform"/>
            <consortium name="The Broad Institute Genome Sequencing Center for Infectious Disease"/>
            <person name="Wu L."/>
            <person name="Ma J."/>
        </authorList>
    </citation>
    <scope>NUCLEOTIDE SEQUENCE [LARGE SCALE GENOMIC DNA]</scope>
    <source>
        <strain evidence="3">CECT 7649</strain>
    </source>
</reference>
<evidence type="ECO:0000313" key="3">
    <source>
        <dbReference type="Proteomes" id="UP001597051"/>
    </source>
</evidence>
<dbReference type="GO" id="GO:0016757">
    <property type="term" value="F:glycosyltransferase activity"/>
    <property type="evidence" value="ECO:0007669"/>
    <property type="project" value="UniProtKB-KW"/>
</dbReference>
<dbReference type="SUPFAM" id="SSF53271">
    <property type="entry name" value="PRTase-like"/>
    <property type="match status" value="1"/>
</dbReference>
<dbReference type="RefSeq" id="WP_379753408.1">
    <property type="nucleotide sequence ID" value="NZ_JBHSYB010000008.1"/>
</dbReference>
<comment type="caution">
    <text evidence="2">The sequence shown here is derived from an EMBL/GenBank/DDBJ whole genome shotgun (WGS) entry which is preliminary data.</text>
</comment>
<keyword evidence="2" id="KW-0328">Glycosyltransferase</keyword>
<evidence type="ECO:0000313" key="2">
    <source>
        <dbReference type="EMBL" id="MFD0983521.1"/>
    </source>
</evidence>
<organism evidence="2 3">
    <name type="scientific">Flavobacterium myungsuense</name>
    <dbReference type="NCBI Taxonomy" id="651823"/>
    <lineage>
        <taxon>Bacteria</taxon>
        <taxon>Pseudomonadati</taxon>
        <taxon>Bacteroidota</taxon>
        <taxon>Flavobacteriia</taxon>
        <taxon>Flavobacteriales</taxon>
        <taxon>Flavobacteriaceae</taxon>
        <taxon>Flavobacterium</taxon>
    </lineage>
</organism>
<dbReference type="EMBL" id="JBHTIZ010000010">
    <property type="protein sequence ID" value="MFD0983521.1"/>
    <property type="molecule type" value="Genomic_DNA"/>
</dbReference>
<name>A0ABW3IZP5_9FLAO</name>
<dbReference type="CDD" id="cd06223">
    <property type="entry name" value="PRTases_typeI"/>
    <property type="match status" value="1"/>
</dbReference>
<dbReference type="InterPro" id="IPR000836">
    <property type="entry name" value="PRTase_dom"/>
</dbReference>
<evidence type="ECO:0000259" key="1">
    <source>
        <dbReference type="Pfam" id="PF00156"/>
    </source>
</evidence>
<dbReference type="Pfam" id="PF00156">
    <property type="entry name" value="Pribosyltran"/>
    <property type="match status" value="1"/>
</dbReference>
<keyword evidence="3" id="KW-1185">Reference proteome</keyword>
<dbReference type="Gene3D" id="3.40.50.2020">
    <property type="match status" value="1"/>
</dbReference>
<keyword evidence="2" id="KW-0808">Transferase</keyword>
<accession>A0ABW3IZP5</accession>
<dbReference type="InterPro" id="IPR029057">
    <property type="entry name" value="PRTase-like"/>
</dbReference>
<protein>
    <submittedName>
        <fullName evidence="2">Phosphoribosyltransferase</fullName>
    </submittedName>
</protein>
<proteinExistence type="predicted"/>
<dbReference type="Gene3D" id="3.30.1310.20">
    <property type="entry name" value="PRTase-like"/>
    <property type="match status" value="1"/>
</dbReference>